<name>A0A0J9VZS8_PLAVI</name>
<dbReference type="EMBL" id="KQ235046">
    <property type="protein sequence ID" value="KMZ93213.1"/>
    <property type="molecule type" value="Genomic_DNA"/>
</dbReference>
<evidence type="ECO:0000256" key="1">
    <source>
        <dbReference type="SAM" id="MobiDB-lite"/>
    </source>
</evidence>
<dbReference type="OrthoDB" id="377203at2759"/>
<gene>
    <name evidence="2" type="ORF">PVMG_04959</name>
</gene>
<protein>
    <submittedName>
        <fullName evidence="2">Uncharacterized protein</fullName>
    </submittedName>
</protein>
<sequence length="1592" mass="181810">MNQPRGRRKEVTFVLGTSPKRLHPVPNEGPRHRKEVEEKKKKKKQKIQKRKKNGIEEAKLAYLSFLCEEDDINFFCNFEEEWEQKNSRRASNEGPLACCNTLSVPPSKSDAVEQSYLRTLLQNEDFTCDKRSCSSVGFIFDKIFLRFANLDEQLRRDVRLGRSFRKGKKRRRRSGATKEKPLRGVTQVGASKLCANKNGVFRGSPYGNTPNESILREKRIMYEADQDAVFHHLAYSQLQDSLLQFYLPPGGYASGTPLRKNRATRADEGQRRGRYGIGGAGSKTKGALLSRGKLPARGVEKNTKKAKKAKQTEQTKKTKRAKHILPTAKRRGSRHTGERTERVKTDGVGATHRCSHPKSLLRLYNYSSSEDSDMTFLKFLPEPFRKKKKKKNKSPRETSTQGKKPHKRELQNDAAAIFDEIMQLCRRREIFAFKKKKKKSSRGGNVTHVKGERTVFPAELSNHGGKGDHSFAASNRGLNPPTGRNLSACPTMSDYHEGFRNHHVRAHLLGSGATPHVPRLTKKRSFSESSPIVERHPEKRSNSRAVKVCRVGVPPPASTASTAHGRQHRGYASSVVPPNCGDSRAEWSRFPNLMSAKRGKEKKMMKMQILEGLNQRRYDPGHLERMVSSKCFPLAGEKLRHALRRNVGVTLLGGDKNPKKKTKEPIGAFSWSGKWSSAKKLQFCSLYVDESYEMVVQMYRREYTPNDFYLTYVYAMALLKLGRYALCWEYLLGVGSTAATEAACTGLLPFLWGRLYEKLFLCRLSAEEYSKVVLNHVGKSTPSLHTQLRAREVKGASHSGRADLLPFILVCLDKLIGTGQLKRREESTILRFVQMNYNLGRVLIFYFCKVGSTGGLAHYPGEGDYTNAQKEGTFGWPPHRGRHKSCVDAVRLLHPPRLYRAEVGQGGDRFASERIGGERFSNTASRNFPNGWKATPPRPSFAPARCAHLARGYPQQAPPRRDHRQLAGALLSTPPQRMHAEGHTKVKRPHHGGGANQKVITYNHGGVLPPRGLLQVSGGLHREVHPHVSNLLRGGEVSVLGRYNQRSDPFTSGDKVEDLDEKQLQDEKQLLAHFNLLLRGGPVPEQRVLLPHYDDLFECLFGVLFRSSSKWVINRAITWGGSRASNREKLAMRLKLMDVYAVGAFSPKGDRPICHEESHPARGKKSTHCAYPPLWCGKPIRSEKAILPDLLHIIQFCHKHFDFVNAYCLSECTLRREHSLGEEDAILLFVESITSMHSVVCTSQQKIQRLLQLYYARVNYVARKARRYCQSGRQTYGHTRDHLDYYLHGVIALLKGDHKQALLHLNKCVKSKGKFFQAYVNILHILCCSPRGNAFNSRQKKYIFHLCVQLKPFNLSPYLVYCSSVLRKLQFDLNREREKRGVNKRKRKKSLLIESTAFLRNIFSKAMHIDNENPFLHNELFVYHFLRKDFNQCKVVLRKMLLTQEFSAPRCSDFPLSVLLYNSSVFYFLCENHLNKSEKKIIQILHSNPFDVKALNLLTFLLFLKRDKYWTRFFDYSMYVERSLLARNVGSQRTYLCQSFFSRLRETRDMGLLARYYGALRAVRASFPFVLNYIRERYSAQLSSGVTEWQRS</sequence>
<feature type="region of interest" description="Disordered" evidence="1">
    <location>
        <begin position="256"/>
        <end position="352"/>
    </location>
</feature>
<feature type="compositionally biased region" description="Basic residues" evidence="1">
    <location>
        <begin position="317"/>
        <end position="334"/>
    </location>
</feature>
<feature type="region of interest" description="Disordered" evidence="1">
    <location>
        <begin position="512"/>
        <end position="543"/>
    </location>
</feature>
<feature type="region of interest" description="Disordered" evidence="1">
    <location>
        <begin position="1"/>
        <end position="51"/>
    </location>
</feature>
<proteinExistence type="predicted"/>
<reference evidence="2 3" key="1">
    <citation type="submission" date="2011-08" db="EMBL/GenBank/DDBJ databases">
        <title>The Genome Sequence of Plasmodium vivax Mauritania I.</title>
        <authorList>
            <consortium name="The Broad Institute Genome Sequencing Platform"/>
            <consortium name="The Broad Institute Genome Sequencing Center for Infectious Disease"/>
            <person name="Neafsey D."/>
            <person name="Carlton J."/>
            <person name="Barnwell J."/>
            <person name="Collins W."/>
            <person name="Escalante A."/>
            <person name="Mullikin J."/>
            <person name="Saul A."/>
            <person name="Guigo R."/>
            <person name="Camara F."/>
            <person name="Young S.K."/>
            <person name="Zeng Q."/>
            <person name="Gargeya S."/>
            <person name="Fitzgerald M."/>
            <person name="Haas B."/>
            <person name="Abouelleil A."/>
            <person name="Alvarado L."/>
            <person name="Arachchi H.M."/>
            <person name="Berlin A."/>
            <person name="Brown A."/>
            <person name="Chapman S.B."/>
            <person name="Chen Z."/>
            <person name="Dunbar C."/>
            <person name="Freedman E."/>
            <person name="Gearin G."/>
            <person name="Gellesch M."/>
            <person name="Goldberg J."/>
            <person name="Griggs A."/>
            <person name="Gujja S."/>
            <person name="Heiman D."/>
            <person name="Howarth C."/>
            <person name="Larson L."/>
            <person name="Lui A."/>
            <person name="MacDonald P.J.P."/>
            <person name="Montmayeur A."/>
            <person name="Murphy C."/>
            <person name="Neiman D."/>
            <person name="Pearson M."/>
            <person name="Priest M."/>
            <person name="Roberts A."/>
            <person name="Saif S."/>
            <person name="Shea T."/>
            <person name="Shenoy N."/>
            <person name="Sisk P."/>
            <person name="Stolte C."/>
            <person name="Sykes S."/>
            <person name="Wortman J."/>
            <person name="Nusbaum C."/>
            <person name="Birren B."/>
        </authorList>
    </citation>
    <scope>NUCLEOTIDE SEQUENCE [LARGE SCALE GENOMIC DNA]</scope>
    <source>
        <strain evidence="2 3">Mauritania I</strain>
    </source>
</reference>
<organism evidence="2 3">
    <name type="scientific">Plasmodium vivax Mauritania I</name>
    <dbReference type="NCBI Taxonomy" id="1035515"/>
    <lineage>
        <taxon>Eukaryota</taxon>
        <taxon>Sar</taxon>
        <taxon>Alveolata</taxon>
        <taxon>Apicomplexa</taxon>
        <taxon>Aconoidasida</taxon>
        <taxon>Haemosporida</taxon>
        <taxon>Plasmodiidae</taxon>
        <taxon>Plasmodium</taxon>
        <taxon>Plasmodium (Plasmodium)</taxon>
    </lineage>
</organism>
<evidence type="ECO:0000313" key="2">
    <source>
        <dbReference type="EMBL" id="KMZ93213.1"/>
    </source>
</evidence>
<feature type="region of interest" description="Disordered" evidence="1">
    <location>
        <begin position="556"/>
        <end position="577"/>
    </location>
</feature>
<feature type="region of interest" description="Disordered" evidence="1">
    <location>
        <begin position="385"/>
        <end position="411"/>
    </location>
</feature>
<feature type="compositionally biased region" description="Basic residues" evidence="1">
    <location>
        <begin position="40"/>
        <end position="51"/>
    </location>
</feature>
<dbReference type="Proteomes" id="UP000053776">
    <property type="component" value="Unassembled WGS sequence"/>
</dbReference>
<feature type="compositionally biased region" description="Basic and acidic residues" evidence="1">
    <location>
        <begin position="335"/>
        <end position="345"/>
    </location>
</feature>
<accession>A0A0J9VZS8</accession>
<evidence type="ECO:0000313" key="3">
    <source>
        <dbReference type="Proteomes" id="UP000053776"/>
    </source>
</evidence>